<evidence type="ECO:0000313" key="2">
    <source>
        <dbReference type="Proteomes" id="UP000290289"/>
    </source>
</evidence>
<accession>A0A498J791</accession>
<comment type="caution">
    <text evidence="1">The sequence shown here is derived from an EMBL/GenBank/DDBJ whole genome shotgun (WGS) entry which is preliminary data.</text>
</comment>
<evidence type="ECO:0000313" key="1">
    <source>
        <dbReference type="EMBL" id="RXH91360.1"/>
    </source>
</evidence>
<proteinExistence type="predicted"/>
<dbReference type="EMBL" id="RDQH01000334">
    <property type="protein sequence ID" value="RXH91360.1"/>
    <property type="molecule type" value="Genomic_DNA"/>
</dbReference>
<organism evidence="1 2">
    <name type="scientific">Malus domestica</name>
    <name type="common">Apple</name>
    <name type="synonym">Pyrus malus</name>
    <dbReference type="NCBI Taxonomy" id="3750"/>
    <lineage>
        <taxon>Eukaryota</taxon>
        <taxon>Viridiplantae</taxon>
        <taxon>Streptophyta</taxon>
        <taxon>Embryophyta</taxon>
        <taxon>Tracheophyta</taxon>
        <taxon>Spermatophyta</taxon>
        <taxon>Magnoliopsida</taxon>
        <taxon>eudicotyledons</taxon>
        <taxon>Gunneridae</taxon>
        <taxon>Pentapetalae</taxon>
        <taxon>rosids</taxon>
        <taxon>fabids</taxon>
        <taxon>Rosales</taxon>
        <taxon>Rosaceae</taxon>
        <taxon>Amygdaloideae</taxon>
        <taxon>Maleae</taxon>
        <taxon>Malus</taxon>
    </lineage>
</organism>
<protein>
    <submittedName>
        <fullName evidence="1">Uncharacterized protein</fullName>
    </submittedName>
</protein>
<dbReference type="AlphaFoldDB" id="A0A498J791"/>
<sequence length="90" mass="10160">MAMRQHSRKYTCVLSWDDADKRLAQPWEATLPSSARKALYGEVFGLIANKTLRGNGFLEVLGFTFSCSLGLDFPLDLCSFRPIEVKRTLC</sequence>
<name>A0A498J791_MALDO</name>
<dbReference type="Proteomes" id="UP000290289">
    <property type="component" value="Chromosome 8"/>
</dbReference>
<gene>
    <name evidence="1" type="ORF">DVH24_020383</name>
</gene>
<keyword evidence="2" id="KW-1185">Reference proteome</keyword>
<reference evidence="1 2" key="1">
    <citation type="submission" date="2018-10" db="EMBL/GenBank/DDBJ databases">
        <title>A high-quality apple genome assembly.</title>
        <authorList>
            <person name="Hu J."/>
        </authorList>
    </citation>
    <scope>NUCLEOTIDE SEQUENCE [LARGE SCALE GENOMIC DNA]</scope>
    <source>
        <strain evidence="2">cv. HFTH1</strain>
        <tissue evidence="1">Young leaf</tissue>
    </source>
</reference>